<dbReference type="SMART" id="SM00471">
    <property type="entry name" value="HDc"/>
    <property type="match status" value="1"/>
</dbReference>
<evidence type="ECO:0000256" key="1">
    <source>
        <dbReference type="ARBA" id="ARBA00022723"/>
    </source>
</evidence>
<reference evidence="5" key="1">
    <citation type="journal article" date="2016" name="Proc. Natl. Acad. Sci. U.S.A.">
        <title>Comparative genomics of biotechnologically important yeasts.</title>
        <authorList>
            <person name="Riley R."/>
            <person name="Haridas S."/>
            <person name="Wolfe K.H."/>
            <person name="Lopes M.R."/>
            <person name="Hittinger C.T."/>
            <person name="Goeker M."/>
            <person name="Salamov A.A."/>
            <person name="Wisecaver J.H."/>
            <person name="Long T.M."/>
            <person name="Calvey C.H."/>
            <person name="Aerts A.L."/>
            <person name="Barry K.W."/>
            <person name="Choi C."/>
            <person name="Clum A."/>
            <person name="Coughlan A.Y."/>
            <person name="Deshpande S."/>
            <person name="Douglass A.P."/>
            <person name="Hanson S.J."/>
            <person name="Klenk H.-P."/>
            <person name="LaButti K.M."/>
            <person name="Lapidus A."/>
            <person name="Lindquist E.A."/>
            <person name="Lipzen A.M."/>
            <person name="Meier-Kolthoff J.P."/>
            <person name="Ohm R.A."/>
            <person name="Otillar R.P."/>
            <person name="Pangilinan J.L."/>
            <person name="Peng Y."/>
            <person name="Rokas A."/>
            <person name="Rosa C.A."/>
            <person name="Scheuner C."/>
            <person name="Sibirny A.A."/>
            <person name="Slot J.C."/>
            <person name="Stielow J.B."/>
            <person name="Sun H."/>
            <person name="Kurtzman C.P."/>
            <person name="Blackwell M."/>
            <person name="Grigoriev I.V."/>
            <person name="Jeffries T.W."/>
        </authorList>
    </citation>
    <scope>NUCLEOTIDE SEQUENCE [LARGE SCALE GENOMIC DNA]</scope>
    <source>
        <strain evidence="5">NRRL Y-1626</strain>
    </source>
</reference>
<keyword evidence="1" id="KW-0479">Metal-binding</keyword>
<sequence>MFHYITISERDNERIKSKLLTINSSTHDIRNNSFVFINPSLTPDLILKQLIIKIYQIRLYYNQCINDNIFILLDTNNNSIQYLVEEVFTLLNIRIILLDDKSNFMKIISKRIEKDDFTNRLYTRSYGNECNSNYYTIFKHLLFLSNEEQRMEIFQKDNNINFNLENRVKDIMLSITLDDIIIKDGSMGNSRLLNKKSLDSIVDDWAFNCNIYDKLQLIQLGIHILSKKIGFTNIKYITSLVLLSEIYYHQDNKFHNFYHAIDVLQATHYLSSNWTNLESQSSGGQEEHVNNMTLLISALLHDSAHTGSNNNLVSQNKDLITQLHSAESPLERIHFKMLSHIIKDLISNRPNKEAESQNQNNNNSNSNISYINNDDNLIEKTFQFNISEKLILATDMQRHVEFIERLKNFDLENYKNNGNESNSVDNSLFKYKMIIKAADISNVTRPLEISAQWGVRIAQEFKSYGLLTAESNNKKIPCNTTNRQDDRIYNGMRLGELSVKDCVKLEPGVCKSQVFFIEAFARSFFISLRDKFISENGTLKQLVINLEENYLFWQKCVEANEKKDTEN</sequence>
<protein>
    <submittedName>
        <fullName evidence="4">HD-domain/PDEase-like protein</fullName>
    </submittedName>
</protein>
<proteinExistence type="predicted"/>
<keyword evidence="2" id="KW-0378">Hydrolase</keyword>
<dbReference type="InterPro" id="IPR002073">
    <property type="entry name" value="PDEase_catalytic_dom"/>
</dbReference>
<dbReference type="GO" id="GO:0046872">
    <property type="term" value="F:metal ion binding"/>
    <property type="evidence" value="ECO:0007669"/>
    <property type="project" value="UniProtKB-KW"/>
</dbReference>
<name>A0A1B7TKE3_9ASCO</name>
<dbReference type="Proteomes" id="UP000092321">
    <property type="component" value="Unassembled WGS sequence"/>
</dbReference>
<dbReference type="GO" id="GO:0004114">
    <property type="term" value="F:3',5'-cyclic-nucleotide phosphodiesterase activity"/>
    <property type="evidence" value="ECO:0007669"/>
    <property type="project" value="InterPro"/>
</dbReference>
<accession>A0A1B7TKE3</accession>
<dbReference type="CDD" id="cd00077">
    <property type="entry name" value="HDc"/>
    <property type="match status" value="1"/>
</dbReference>
<dbReference type="AlphaFoldDB" id="A0A1B7TKE3"/>
<dbReference type="EMBL" id="LXPE01000001">
    <property type="protein sequence ID" value="OBA29206.1"/>
    <property type="molecule type" value="Genomic_DNA"/>
</dbReference>
<dbReference type="InterPro" id="IPR036971">
    <property type="entry name" value="PDEase_catalytic_dom_sf"/>
</dbReference>
<evidence type="ECO:0000313" key="4">
    <source>
        <dbReference type="EMBL" id="OBA29206.1"/>
    </source>
</evidence>
<dbReference type="GO" id="GO:0007165">
    <property type="term" value="P:signal transduction"/>
    <property type="evidence" value="ECO:0007669"/>
    <property type="project" value="InterPro"/>
</dbReference>
<comment type="caution">
    <text evidence="4">The sequence shown here is derived from an EMBL/GenBank/DDBJ whole genome shotgun (WGS) entry which is preliminary data.</text>
</comment>
<dbReference type="Pfam" id="PF00233">
    <property type="entry name" value="PDEase_I"/>
    <property type="match status" value="1"/>
</dbReference>
<dbReference type="InterPro" id="IPR003607">
    <property type="entry name" value="HD/PDEase_dom"/>
</dbReference>
<dbReference type="PROSITE" id="PS51845">
    <property type="entry name" value="PDEASE_I_2"/>
    <property type="match status" value="1"/>
</dbReference>
<feature type="domain" description="PDEase" evidence="3">
    <location>
        <begin position="168"/>
        <end position="560"/>
    </location>
</feature>
<dbReference type="PANTHER" id="PTHR11347">
    <property type="entry name" value="CYCLIC NUCLEOTIDE PHOSPHODIESTERASE"/>
    <property type="match status" value="1"/>
</dbReference>
<evidence type="ECO:0000313" key="5">
    <source>
        <dbReference type="Proteomes" id="UP000092321"/>
    </source>
</evidence>
<dbReference type="SUPFAM" id="SSF109604">
    <property type="entry name" value="HD-domain/PDEase-like"/>
    <property type="match status" value="1"/>
</dbReference>
<dbReference type="OrthoDB" id="546632at2759"/>
<evidence type="ECO:0000259" key="3">
    <source>
        <dbReference type="PROSITE" id="PS51845"/>
    </source>
</evidence>
<dbReference type="Gene3D" id="1.10.1300.10">
    <property type="entry name" value="3'5'-cyclic nucleotide phosphodiesterase, catalytic domain"/>
    <property type="match status" value="1"/>
</dbReference>
<gene>
    <name evidence="4" type="ORF">HANVADRAFT_51110</name>
</gene>
<evidence type="ECO:0000256" key="2">
    <source>
        <dbReference type="ARBA" id="ARBA00022801"/>
    </source>
</evidence>
<organism evidence="4 5">
    <name type="scientific">Hanseniaspora valbyensis NRRL Y-1626</name>
    <dbReference type="NCBI Taxonomy" id="766949"/>
    <lineage>
        <taxon>Eukaryota</taxon>
        <taxon>Fungi</taxon>
        <taxon>Dikarya</taxon>
        <taxon>Ascomycota</taxon>
        <taxon>Saccharomycotina</taxon>
        <taxon>Saccharomycetes</taxon>
        <taxon>Saccharomycodales</taxon>
        <taxon>Saccharomycodaceae</taxon>
        <taxon>Hanseniaspora</taxon>
    </lineage>
</organism>
<keyword evidence="5" id="KW-1185">Reference proteome</keyword>